<dbReference type="EMBL" id="NFHO01000011">
    <property type="protein sequence ID" value="OUN41799.1"/>
    <property type="molecule type" value="Genomic_DNA"/>
</dbReference>
<dbReference type="AlphaFoldDB" id="A0A1Y3U5W5"/>
<name>A0A1Y3U5W5_9ACTN</name>
<comment type="caution">
    <text evidence="1">The sequence shown here is derived from an EMBL/GenBank/DDBJ whole genome shotgun (WGS) entry which is preliminary data.</text>
</comment>
<accession>A0A1Y3U5W5</accession>
<evidence type="ECO:0000313" key="1">
    <source>
        <dbReference type="EMBL" id="OUN41799.1"/>
    </source>
</evidence>
<dbReference type="Proteomes" id="UP000196560">
    <property type="component" value="Unassembled WGS sequence"/>
</dbReference>
<gene>
    <name evidence="1" type="ORF">B5G21_09170</name>
</gene>
<evidence type="ECO:0000313" key="2">
    <source>
        <dbReference type="Proteomes" id="UP000196560"/>
    </source>
</evidence>
<protein>
    <submittedName>
        <fullName evidence="1">Uncharacterized protein</fullName>
    </submittedName>
</protein>
<reference evidence="2" key="1">
    <citation type="submission" date="2017-04" db="EMBL/GenBank/DDBJ databases">
        <title>Function of individual gut microbiota members based on whole genome sequencing of pure cultures obtained from chicken caecum.</title>
        <authorList>
            <person name="Medvecky M."/>
            <person name="Cejkova D."/>
            <person name="Polansky O."/>
            <person name="Karasova D."/>
            <person name="Kubasova T."/>
            <person name="Cizek A."/>
            <person name="Rychlik I."/>
        </authorList>
    </citation>
    <scope>NUCLEOTIDE SEQUENCE [LARGE SCALE GENOMIC DNA]</scope>
    <source>
        <strain evidence="2">An70</strain>
    </source>
</reference>
<keyword evidence="2" id="KW-1185">Reference proteome</keyword>
<proteinExistence type="predicted"/>
<organism evidence="1 2">
    <name type="scientific">Enorma massiliensis</name>
    <dbReference type="NCBI Taxonomy" id="1472761"/>
    <lineage>
        <taxon>Bacteria</taxon>
        <taxon>Bacillati</taxon>
        <taxon>Actinomycetota</taxon>
        <taxon>Coriobacteriia</taxon>
        <taxon>Coriobacteriales</taxon>
        <taxon>Coriobacteriaceae</taxon>
        <taxon>Enorma</taxon>
    </lineage>
</organism>
<sequence length="123" mass="13335">MAKMMTFADYKAQVFNDAREAIREAAARIDDWSRMYDELFVDDGVTGNASGSHTFSRAAALENVRGLLGDAEFAAEADGQGYGLDVFGLDPEGLDVTARCIALACVSRELEGVYEAERTPEAE</sequence>